<organism evidence="3 4">
    <name type="scientific">Caballeronia concitans</name>
    <dbReference type="NCBI Taxonomy" id="1777133"/>
    <lineage>
        <taxon>Bacteria</taxon>
        <taxon>Pseudomonadati</taxon>
        <taxon>Pseudomonadota</taxon>
        <taxon>Betaproteobacteria</taxon>
        <taxon>Burkholderiales</taxon>
        <taxon>Burkholderiaceae</taxon>
        <taxon>Caballeronia</taxon>
    </lineage>
</organism>
<keyword evidence="4" id="KW-1185">Reference proteome</keyword>
<feature type="region of interest" description="Disordered" evidence="1">
    <location>
        <begin position="1"/>
        <end position="35"/>
    </location>
</feature>
<evidence type="ECO:0000313" key="3">
    <source>
        <dbReference type="EMBL" id="SAL17858.1"/>
    </source>
</evidence>
<evidence type="ECO:0000256" key="2">
    <source>
        <dbReference type="SAM" id="Phobius"/>
    </source>
</evidence>
<dbReference type="Proteomes" id="UP000198263">
    <property type="component" value="Unassembled WGS sequence"/>
</dbReference>
<evidence type="ECO:0000256" key="1">
    <source>
        <dbReference type="SAM" id="MobiDB-lite"/>
    </source>
</evidence>
<dbReference type="AlphaFoldDB" id="A0A658QSY5"/>
<name>A0A658QSY5_9BURK</name>
<feature type="region of interest" description="Disordered" evidence="1">
    <location>
        <begin position="66"/>
        <end position="91"/>
    </location>
</feature>
<protein>
    <submittedName>
        <fullName evidence="3">Uncharacterized protein</fullName>
    </submittedName>
</protein>
<comment type="caution">
    <text evidence="3">The sequence shown here is derived from an EMBL/GenBank/DDBJ whole genome shotgun (WGS) entry which is preliminary data.</text>
</comment>
<gene>
    <name evidence="3" type="ORF">AWB72_01136</name>
</gene>
<sequence>MSAYLENSEEPPRPMTDDPRNSRPNDRRDAPQRKKNPTLGISVFIVVVVLLVIFTLLFNAIREKRDFEEQNAPPAATSDARPALPATGASQ</sequence>
<reference evidence="3 4" key="1">
    <citation type="submission" date="2016-01" db="EMBL/GenBank/DDBJ databases">
        <authorList>
            <person name="Peeters C."/>
        </authorList>
    </citation>
    <scope>NUCLEOTIDE SEQUENCE [LARGE SCALE GENOMIC DNA]</scope>
    <source>
        <strain evidence="3">LMG 29315</strain>
    </source>
</reference>
<evidence type="ECO:0000313" key="4">
    <source>
        <dbReference type="Proteomes" id="UP000198263"/>
    </source>
</evidence>
<feature type="transmembrane region" description="Helical" evidence="2">
    <location>
        <begin position="39"/>
        <end position="61"/>
    </location>
</feature>
<keyword evidence="2" id="KW-1133">Transmembrane helix</keyword>
<feature type="compositionally biased region" description="Basic and acidic residues" evidence="1">
    <location>
        <begin position="10"/>
        <end position="32"/>
    </location>
</feature>
<keyword evidence="2" id="KW-0812">Transmembrane</keyword>
<accession>A0A658QSY5</accession>
<proteinExistence type="predicted"/>
<keyword evidence="2" id="KW-0472">Membrane</keyword>
<dbReference type="EMBL" id="FCNV02000001">
    <property type="protein sequence ID" value="SAL17858.1"/>
    <property type="molecule type" value="Genomic_DNA"/>
</dbReference>